<evidence type="ECO:0000256" key="1">
    <source>
        <dbReference type="SAM" id="MobiDB-lite"/>
    </source>
</evidence>
<feature type="region of interest" description="Disordered" evidence="1">
    <location>
        <begin position="46"/>
        <end position="107"/>
    </location>
</feature>
<evidence type="ECO:0000313" key="3">
    <source>
        <dbReference type="Proteomes" id="UP001230426"/>
    </source>
</evidence>
<protein>
    <submittedName>
        <fullName evidence="2">Uncharacterized protein</fullName>
    </submittedName>
</protein>
<dbReference type="Proteomes" id="UP001230426">
    <property type="component" value="Unassembled WGS sequence"/>
</dbReference>
<gene>
    <name evidence="2" type="ORF">J2S55_009138</name>
</gene>
<dbReference type="EMBL" id="JAUSRB010000002">
    <property type="protein sequence ID" value="MDP9869872.1"/>
    <property type="molecule type" value="Genomic_DNA"/>
</dbReference>
<feature type="compositionally biased region" description="Polar residues" evidence="1">
    <location>
        <begin position="82"/>
        <end position="93"/>
    </location>
</feature>
<proteinExistence type="predicted"/>
<accession>A0ABT9RM06</accession>
<comment type="caution">
    <text evidence="2">The sequence shown here is derived from an EMBL/GenBank/DDBJ whole genome shotgun (WGS) entry which is preliminary data.</text>
</comment>
<evidence type="ECO:0000313" key="2">
    <source>
        <dbReference type="EMBL" id="MDP9869872.1"/>
    </source>
</evidence>
<feature type="compositionally biased region" description="Basic and acidic residues" evidence="1">
    <location>
        <begin position="46"/>
        <end position="65"/>
    </location>
</feature>
<name>A0ABT9RM06_9ACTN</name>
<reference evidence="2 3" key="1">
    <citation type="submission" date="2023-07" db="EMBL/GenBank/DDBJ databases">
        <title>Sequencing the genomes of 1000 actinobacteria strains.</title>
        <authorList>
            <person name="Klenk H.-P."/>
        </authorList>
    </citation>
    <scope>NUCLEOTIDE SEQUENCE [LARGE SCALE GENOMIC DNA]</scope>
    <source>
        <strain evidence="2 3">DSM 44109</strain>
    </source>
</reference>
<keyword evidence="3" id="KW-1185">Reference proteome</keyword>
<sequence>MGSRSMWVAYATVGVVAGLLMSGSGKAVVTTEGLLKIRACAAQHGGADRPFRLRTDEGCPDDGREPSLAAASREGCPVGTNCDPSGTGNSFTPDTPPGEHDQPVCDR</sequence>
<feature type="compositionally biased region" description="Basic and acidic residues" evidence="1">
    <location>
        <begin position="97"/>
        <end position="107"/>
    </location>
</feature>
<organism evidence="2 3">
    <name type="scientific">Streptosporangium brasiliense</name>
    <dbReference type="NCBI Taxonomy" id="47480"/>
    <lineage>
        <taxon>Bacteria</taxon>
        <taxon>Bacillati</taxon>
        <taxon>Actinomycetota</taxon>
        <taxon>Actinomycetes</taxon>
        <taxon>Streptosporangiales</taxon>
        <taxon>Streptosporangiaceae</taxon>
        <taxon>Streptosporangium</taxon>
    </lineage>
</organism>
<dbReference type="RefSeq" id="WP_306874307.1">
    <property type="nucleotide sequence ID" value="NZ_JAUSRB010000002.1"/>
</dbReference>